<reference evidence="2 3" key="1">
    <citation type="journal article" date="2017" name="Gigascience">
        <title>Genome sequence of the small brown planthopper, Laodelphax striatellus.</title>
        <authorList>
            <person name="Zhu J."/>
            <person name="Jiang F."/>
            <person name="Wang X."/>
            <person name="Yang P."/>
            <person name="Bao Y."/>
            <person name="Zhao W."/>
            <person name="Wang W."/>
            <person name="Lu H."/>
            <person name="Wang Q."/>
            <person name="Cui N."/>
            <person name="Li J."/>
            <person name="Chen X."/>
            <person name="Luo L."/>
            <person name="Yu J."/>
            <person name="Kang L."/>
            <person name="Cui F."/>
        </authorList>
    </citation>
    <scope>NUCLEOTIDE SEQUENCE [LARGE SCALE GENOMIC DNA]</scope>
    <source>
        <strain evidence="2">Lst14</strain>
    </source>
</reference>
<feature type="compositionally biased region" description="Basic residues" evidence="1">
    <location>
        <begin position="123"/>
        <end position="135"/>
    </location>
</feature>
<protein>
    <submittedName>
        <fullName evidence="2">Uncharacterized protein</fullName>
    </submittedName>
</protein>
<organism evidence="2 3">
    <name type="scientific">Laodelphax striatellus</name>
    <name type="common">Small brown planthopper</name>
    <name type="synonym">Delphax striatella</name>
    <dbReference type="NCBI Taxonomy" id="195883"/>
    <lineage>
        <taxon>Eukaryota</taxon>
        <taxon>Metazoa</taxon>
        <taxon>Ecdysozoa</taxon>
        <taxon>Arthropoda</taxon>
        <taxon>Hexapoda</taxon>
        <taxon>Insecta</taxon>
        <taxon>Pterygota</taxon>
        <taxon>Neoptera</taxon>
        <taxon>Paraneoptera</taxon>
        <taxon>Hemiptera</taxon>
        <taxon>Auchenorrhyncha</taxon>
        <taxon>Fulgoroidea</taxon>
        <taxon>Delphacidae</taxon>
        <taxon>Criomorphinae</taxon>
        <taxon>Laodelphax</taxon>
    </lineage>
</organism>
<proteinExistence type="predicted"/>
<accession>A0A482WVB9</accession>
<dbReference type="SMR" id="A0A482WVB9"/>
<evidence type="ECO:0000313" key="3">
    <source>
        <dbReference type="Proteomes" id="UP000291343"/>
    </source>
</evidence>
<feature type="compositionally biased region" description="Basic and acidic residues" evidence="1">
    <location>
        <begin position="144"/>
        <end position="154"/>
    </location>
</feature>
<dbReference type="EMBL" id="QKKF02023962">
    <property type="protein sequence ID" value="RZF37557.1"/>
    <property type="molecule type" value="Genomic_DNA"/>
</dbReference>
<dbReference type="InParanoid" id="A0A482WVB9"/>
<gene>
    <name evidence="2" type="ORF">LSTR_LSTR008595</name>
</gene>
<keyword evidence="3" id="KW-1185">Reference proteome</keyword>
<evidence type="ECO:0000256" key="1">
    <source>
        <dbReference type="SAM" id="MobiDB-lite"/>
    </source>
</evidence>
<comment type="caution">
    <text evidence="2">The sequence shown here is derived from an EMBL/GenBank/DDBJ whole genome shotgun (WGS) entry which is preliminary data.</text>
</comment>
<dbReference type="Proteomes" id="UP000291343">
    <property type="component" value="Unassembled WGS sequence"/>
</dbReference>
<evidence type="ECO:0000313" key="2">
    <source>
        <dbReference type="EMBL" id="RZF37557.1"/>
    </source>
</evidence>
<name>A0A482WVB9_LAOST</name>
<sequence>MLTLGAEPNRRKSITFATAQRNASREICALLYSDLTRSFSCFMYDFYIGNKHVRLLEKAMSITKQTETYFTWKQFLEKAHSDGLSASAYRLKSFSRKQKANEKSVCYKTEKNWRAKSEEATRRQSRVTSRRRRPAARGEVQLMMRHETADDRNRLPPPHPATKPNPSHHLRPIKLRCLQDAEYPMLCTIHPVDHNTRALSNGTPL</sequence>
<feature type="region of interest" description="Disordered" evidence="1">
    <location>
        <begin position="117"/>
        <end position="170"/>
    </location>
</feature>
<dbReference type="AlphaFoldDB" id="A0A482WVB9"/>